<accession>A0A0C2X3I5</accession>
<dbReference type="Proteomes" id="UP000054549">
    <property type="component" value="Unassembled WGS sequence"/>
</dbReference>
<evidence type="ECO:0000313" key="1">
    <source>
        <dbReference type="EMBL" id="KIL63776.1"/>
    </source>
</evidence>
<dbReference type="HOGENOM" id="CLU_2903723_0_0_1"/>
<dbReference type="EMBL" id="KN818255">
    <property type="protein sequence ID" value="KIL63776.1"/>
    <property type="molecule type" value="Genomic_DNA"/>
</dbReference>
<proteinExistence type="predicted"/>
<organism evidence="1 2">
    <name type="scientific">Amanita muscaria (strain Koide BX008)</name>
    <dbReference type="NCBI Taxonomy" id="946122"/>
    <lineage>
        <taxon>Eukaryota</taxon>
        <taxon>Fungi</taxon>
        <taxon>Dikarya</taxon>
        <taxon>Basidiomycota</taxon>
        <taxon>Agaricomycotina</taxon>
        <taxon>Agaricomycetes</taxon>
        <taxon>Agaricomycetidae</taxon>
        <taxon>Agaricales</taxon>
        <taxon>Pluteineae</taxon>
        <taxon>Amanitaceae</taxon>
        <taxon>Amanita</taxon>
    </lineage>
</organism>
<name>A0A0C2X3I5_AMAMK</name>
<keyword evidence="2" id="KW-1185">Reference proteome</keyword>
<dbReference type="AlphaFoldDB" id="A0A0C2X3I5"/>
<gene>
    <name evidence="1" type="ORF">M378DRAFT_163954</name>
</gene>
<sequence>MALEVVGNRQECQITTRILLVSYEPEDQIKGPEKERYKYNRPRATTWSRISSNGIYWQKQHS</sequence>
<dbReference type="InParanoid" id="A0A0C2X3I5"/>
<protein>
    <submittedName>
        <fullName evidence="1">Uncharacterized protein</fullName>
    </submittedName>
</protein>
<evidence type="ECO:0000313" key="2">
    <source>
        <dbReference type="Proteomes" id="UP000054549"/>
    </source>
</evidence>
<reference evidence="1 2" key="1">
    <citation type="submission" date="2014-04" db="EMBL/GenBank/DDBJ databases">
        <title>Evolutionary Origins and Diversification of the Mycorrhizal Mutualists.</title>
        <authorList>
            <consortium name="DOE Joint Genome Institute"/>
            <consortium name="Mycorrhizal Genomics Consortium"/>
            <person name="Kohler A."/>
            <person name="Kuo A."/>
            <person name="Nagy L.G."/>
            <person name="Floudas D."/>
            <person name="Copeland A."/>
            <person name="Barry K.W."/>
            <person name="Cichocki N."/>
            <person name="Veneault-Fourrey C."/>
            <person name="LaButti K."/>
            <person name="Lindquist E.A."/>
            <person name="Lipzen A."/>
            <person name="Lundell T."/>
            <person name="Morin E."/>
            <person name="Murat C."/>
            <person name="Riley R."/>
            <person name="Ohm R."/>
            <person name="Sun H."/>
            <person name="Tunlid A."/>
            <person name="Henrissat B."/>
            <person name="Grigoriev I.V."/>
            <person name="Hibbett D.S."/>
            <person name="Martin F."/>
        </authorList>
    </citation>
    <scope>NUCLEOTIDE SEQUENCE [LARGE SCALE GENOMIC DNA]</scope>
    <source>
        <strain evidence="1 2">Koide BX008</strain>
    </source>
</reference>